<organism evidence="9">
    <name type="scientific">marine sediment metagenome</name>
    <dbReference type="NCBI Taxonomy" id="412755"/>
    <lineage>
        <taxon>unclassified sequences</taxon>
        <taxon>metagenomes</taxon>
        <taxon>ecological metagenomes</taxon>
    </lineage>
</organism>
<feature type="transmembrane region" description="Helical" evidence="8">
    <location>
        <begin position="428"/>
        <end position="456"/>
    </location>
</feature>
<dbReference type="PANTHER" id="PTHR33908:SF11">
    <property type="entry name" value="MEMBRANE PROTEIN"/>
    <property type="match status" value="1"/>
</dbReference>
<keyword evidence="6 8" id="KW-1133">Transmembrane helix</keyword>
<feature type="transmembrane region" description="Helical" evidence="8">
    <location>
        <begin position="221"/>
        <end position="247"/>
    </location>
</feature>
<feature type="transmembrane region" description="Helical" evidence="8">
    <location>
        <begin position="349"/>
        <end position="369"/>
    </location>
</feature>
<evidence type="ECO:0000256" key="6">
    <source>
        <dbReference type="ARBA" id="ARBA00022989"/>
    </source>
</evidence>
<evidence type="ECO:0000256" key="5">
    <source>
        <dbReference type="ARBA" id="ARBA00022692"/>
    </source>
</evidence>
<accession>X1G813</accession>
<feature type="transmembrane region" description="Helical" evidence="8">
    <location>
        <begin position="141"/>
        <end position="158"/>
    </location>
</feature>
<feature type="transmembrane region" description="Helical" evidence="8">
    <location>
        <begin position="259"/>
        <end position="278"/>
    </location>
</feature>
<sequence>RINLELIFILLLALFLAILAFNPVLSCFGDNARYMILGKSISQGIGFKLINYPENPPDYKAYPGFPLILSFFYFILGSKFIESNILIVSKIIVVSCFILSVLFFYLVAKKDLDRLTLLLASIFFITHPELLSFSSKVMTETVYNLFLLITLYFYNLNYREISEESNIKYLNNSKSNYSENESSRLNLNFEILRYAQDDNDKHSEDKNNLFERIKKHLNLNFILLIFFSIFTFLIRPIGIFIILAIFIQIFLSENKIRSGIYFVFTLVPVILWNLRAMISNKVSYVSEFFKVNLSDYSEGNIDFIKFFERAKSNFDYYFKAVFSQLTNGLKDILKGNISNFFEILKIKDLYFIAILLSIILVILGIIYFLKKKKYIYTIYLILYFIGLHMWPWQSERLTVCVIPILIILFSSGVLFFKEIILKISTKKIIKIFASTVLILTFIIFLTGSIYGGYLVINKSLDYKNNKKFIYGKSWENFYDAMYWLKENSYDGSSILSRSNFLVYIITNRETISFPYSDDEQKQKKYLNKSDFIIQDKTNERFMKYVYPIIEKYKENFKTVYEAGNGGTVAYKRLKELD</sequence>
<dbReference type="GO" id="GO:0016763">
    <property type="term" value="F:pentosyltransferase activity"/>
    <property type="evidence" value="ECO:0007669"/>
    <property type="project" value="TreeGrafter"/>
</dbReference>
<keyword evidence="5 8" id="KW-0812">Transmembrane</keyword>
<feature type="transmembrane region" description="Helical" evidence="8">
    <location>
        <begin position="396"/>
        <end position="416"/>
    </location>
</feature>
<feature type="transmembrane region" description="Helical" evidence="8">
    <location>
        <begin position="61"/>
        <end position="78"/>
    </location>
</feature>
<evidence type="ECO:0008006" key="10">
    <source>
        <dbReference type="Google" id="ProtNLM"/>
    </source>
</evidence>
<evidence type="ECO:0000256" key="7">
    <source>
        <dbReference type="ARBA" id="ARBA00023136"/>
    </source>
</evidence>
<feature type="transmembrane region" description="Helical" evidence="8">
    <location>
        <begin position="85"/>
        <end position="108"/>
    </location>
</feature>
<feature type="transmembrane region" description="Helical" evidence="8">
    <location>
        <begin position="374"/>
        <end position="390"/>
    </location>
</feature>
<evidence type="ECO:0000256" key="3">
    <source>
        <dbReference type="ARBA" id="ARBA00022676"/>
    </source>
</evidence>
<evidence type="ECO:0000256" key="8">
    <source>
        <dbReference type="SAM" id="Phobius"/>
    </source>
</evidence>
<dbReference type="GO" id="GO:0008610">
    <property type="term" value="P:lipid biosynthetic process"/>
    <property type="evidence" value="ECO:0007669"/>
    <property type="project" value="UniProtKB-ARBA"/>
</dbReference>
<comment type="caution">
    <text evidence="9">The sequence shown here is derived from an EMBL/GenBank/DDBJ whole genome shotgun (WGS) entry which is preliminary data.</text>
</comment>
<gene>
    <name evidence="9" type="ORF">S03H2_00893</name>
</gene>
<dbReference type="AlphaFoldDB" id="X1G813"/>
<protein>
    <recommendedName>
        <fullName evidence="10">Glycosyltransferase RgtA/B/C/D-like domain-containing protein</fullName>
    </recommendedName>
</protein>
<keyword evidence="2" id="KW-1003">Cell membrane</keyword>
<evidence type="ECO:0000256" key="1">
    <source>
        <dbReference type="ARBA" id="ARBA00004651"/>
    </source>
</evidence>
<name>X1G813_9ZZZZ</name>
<dbReference type="InterPro" id="IPR050297">
    <property type="entry name" value="LipidA_mod_glycosyltrf_83"/>
</dbReference>
<evidence type="ECO:0000256" key="2">
    <source>
        <dbReference type="ARBA" id="ARBA00022475"/>
    </source>
</evidence>
<feature type="transmembrane region" description="Helical" evidence="8">
    <location>
        <begin position="114"/>
        <end position="134"/>
    </location>
</feature>
<dbReference type="EMBL" id="BARU01000226">
    <property type="protein sequence ID" value="GAH29168.1"/>
    <property type="molecule type" value="Genomic_DNA"/>
</dbReference>
<comment type="subcellular location">
    <subcellularLocation>
        <location evidence="1">Cell membrane</location>
        <topology evidence="1">Multi-pass membrane protein</topology>
    </subcellularLocation>
</comment>
<evidence type="ECO:0000256" key="4">
    <source>
        <dbReference type="ARBA" id="ARBA00022679"/>
    </source>
</evidence>
<dbReference type="GO" id="GO:0005886">
    <property type="term" value="C:plasma membrane"/>
    <property type="evidence" value="ECO:0007669"/>
    <property type="project" value="UniProtKB-SubCell"/>
</dbReference>
<feature type="non-terminal residue" evidence="9">
    <location>
        <position position="1"/>
    </location>
</feature>
<reference evidence="9" key="1">
    <citation type="journal article" date="2014" name="Front. Microbiol.">
        <title>High frequency of phylogenetically diverse reductive dehalogenase-homologous genes in deep subseafloor sedimentary metagenomes.</title>
        <authorList>
            <person name="Kawai M."/>
            <person name="Futagami T."/>
            <person name="Toyoda A."/>
            <person name="Takaki Y."/>
            <person name="Nishi S."/>
            <person name="Hori S."/>
            <person name="Arai W."/>
            <person name="Tsubouchi T."/>
            <person name="Morono Y."/>
            <person name="Uchiyama I."/>
            <person name="Ito T."/>
            <person name="Fujiyama A."/>
            <person name="Inagaki F."/>
            <person name="Takami H."/>
        </authorList>
    </citation>
    <scope>NUCLEOTIDE SEQUENCE</scope>
    <source>
        <strain evidence="9">Expedition CK06-06</strain>
    </source>
</reference>
<dbReference type="PANTHER" id="PTHR33908">
    <property type="entry name" value="MANNOSYLTRANSFERASE YKCB-RELATED"/>
    <property type="match status" value="1"/>
</dbReference>
<evidence type="ECO:0000313" key="9">
    <source>
        <dbReference type="EMBL" id="GAH29168.1"/>
    </source>
</evidence>
<keyword evidence="4" id="KW-0808">Transferase</keyword>
<keyword evidence="3" id="KW-0328">Glycosyltransferase</keyword>
<proteinExistence type="predicted"/>
<keyword evidence="7 8" id="KW-0472">Membrane</keyword>